<evidence type="ECO:0008006" key="4">
    <source>
        <dbReference type="Google" id="ProtNLM"/>
    </source>
</evidence>
<dbReference type="OrthoDB" id="2590241at2759"/>
<feature type="signal peptide" evidence="1">
    <location>
        <begin position="1"/>
        <end position="29"/>
    </location>
</feature>
<name>A0A1B7MY39_9AGAM</name>
<dbReference type="InParanoid" id="A0A1B7MY39"/>
<accession>A0A1B7MY39</accession>
<dbReference type="AlphaFoldDB" id="A0A1B7MY39"/>
<keyword evidence="3" id="KW-1185">Reference proteome</keyword>
<evidence type="ECO:0000313" key="2">
    <source>
        <dbReference type="EMBL" id="OAX37516.1"/>
    </source>
</evidence>
<protein>
    <recommendedName>
        <fullName evidence="4">Arrestin-like N-terminal domain-containing protein</fullName>
    </recommendedName>
</protein>
<sequence>MASPYHCLPSMLRWLSLALTLAASRATFADPSLESKEPGDALYQCQGRAWVRAPDMVPGDVIAGDVKVKLIGPCADAESYALGLRYKERIFWKLRQQDAPLPKTPEIKYERTIPANSNSDLFQVRVPGSNAPEYKYNKTEWMAYQETFENKDLWAVHEEERVAFEIKTTIVSVVGADTLPTSFTTRFGILVPNTNYPPGVDHRQAGVHHSLRETDTISGESIYEYFVEIKFSNGTTSEIPAGITAFDPVYLSIENDYPRHVNVSLTRTRMQPVPVLEAPVDNLQSNYTIEIYFPNGTQVYQNSSVNMMATVHRTGYTNRTDTPVELCGFQGGSSPVEWFPQGLKDRSQDRSQSVQFTSALVPSKQNSPMFAFYPPSYSSPCREVKFAAIPVDLTQEGHISSTSSEPISLSVHVGRNAIPNFSTYYQKFQYRANLNLHIKPDPSEPREKNEFQMNPWGTQSAEMDETDFDWVSWSPVTQTRRVLHQGRVNLSVISVQQQGQGHLLFTPVHYLSDEAREPVFVQFSDIADLRLMSPEERDAIAPLAQPSMKVFAKGEELRLRYFTSRDMRQPIYVGDTWVNKVLSVAAEGKDNMDHLLIVQ</sequence>
<dbReference type="EMBL" id="KV448347">
    <property type="protein sequence ID" value="OAX37516.1"/>
    <property type="molecule type" value="Genomic_DNA"/>
</dbReference>
<evidence type="ECO:0000256" key="1">
    <source>
        <dbReference type="SAM" id="SignalP"/>
    </source>
</evidence>
<evidence type="ECO:0000313" key="3">
    <source>
        <dbReference type="Proteomes" id="UP000092154"/>
    </source>
</evidence>
<keyword evidence="1" id="KW-0732">Signal</keyword>
<organism evidence="2 3">
    <name type="scientific">Rhizopogon vinicolor AM-OR11-026</name>
    <dbReference type="NCBI Taxonomy" id="1314800"/>
    <lineage>
        <taxon>Eukaryota</taxon>
        <taxon>Fungi</taxon>
        <taxon>Dikarya</taxon>
        <taxon>Basidiomycota</taxon>
        <taxon>Agaricomycotina</taxon>
        <taxon>Agaricomycetes</taxon>
        <taxon>Agaricomycetidae</taxon>
        <taxon>Boletales</taxon>
        <taxon>Suillineae</taxon>
        <taxon>Rhizopogonaceae</taxon>
        <taxon>Rhizopogon</taxon>
    </lineage>
</organism>
<proteinExistence type="predicted"/>
<gene>
    <name evidence="2" type="ORF">K503DRAFT_229098</name>
</gene>
<reference evidence="2 3" key="1">
    <citation type="submission" date="2016-06" db="EMBL/GenBank/DDBJ databases">
        <title>Comparative genomics of the ectomycorrhizal sister species Rhizopogon vinicolor and Rhizopogon vesiculosus (Basidiomycota: Boletales) reveals a divergence of the mating type B locus.</title>
        <authorList>
            <consortium name="DOE Joint Genome Institute"/>
            <person name="Mujic A.B."/>
            <person name="Kuo A."/>
            <person name="Tritt A."/>
            <person name="Lipzen A."/>
            <person name="Chen C."/>
            <person name="Johnson J."/>
            <person name="Sharma A."/>
            <person name="Barry K."/>
            <person name="Grigoriev I.V."/>
            <person name="Spatafora J.W."/>
        </authorList>
    </citation>
    <scope>NUCLEOTIDE SEQUENCE [LARGE SCALE GENOMIC DNA]</scope>
    <source>
        <strain evidence="2 3">AM-OR11-026</strain>
    </source>
</reference>
<dbReference type="Proteomes" id="UP000092154">
    <property type="component" value="Unassembled WGS sequence"/>
</dbReference>
<feature type="chain" id="PRO_5008597698" description="Arrestin-like N-terminal domain-containing protein" evidence="1">
    <location>
        <begin position="30"/>
        <end position="599"/>
    </location>
</feature>